<dbReference type="AlphaFoldDB" id="A0A6J4UW04"/>
<organism evidence="2">
    <name type="scientific">uncultured Thermomicrobiales bacterium</name>
    <dbReference type="NCBI Taxonomy" id="1645740"/>
    <lineage>
        <taxon>Bacteria</taxon>
        <taxon>Pseudomonadati</taxon>
        <taxon>Thermomicrobiota</taxon>
        <taxon>Thermomicrobia</taxon>
        <taxon>Thermomicrobiales</taxon>
        <taxon>environmental samples</taxon>
    </lineage>
</organism>
<dbReference type="EMBL" id="CADCWL010000078">
    <property type="protein sequence ID" value="CAA9561557.1"/>
    <property type="molecule type" value="Genomic_DNA"/>
</dbReference>
<accession>A0A6J4UW04</accession>
<feature type="compositionally biased region" description="Low complexity" evidence="1">
    <location>
        <begin position="26"/>
        <end position="43"/>
    </location>
</feature>
<reference evidence="2" key="1">
    <citation type="submission" date="2020-02" db="EMBL/GenBank/DDBJ databases">
        <authorList>
            <person name="Meier V. D."/>
        </authorList>
    </citation>
    <scope>NUCLEOTIDE SEQUENCE</scope>
    <source>
        <strain evidence="2">AVDCRST_MAG19</strain>
    </source>
</reference>
<feature type="region of interest" description="Disordered" evidence="1">
    <location>
        <begin position="1"/>
        <end position="99"/>
    </location>
</feature>
<feature type="non-terminal residue" evidence="2">
    <location>
        <position position="99"/>
    </location>
</feature>
<proteinExistence type="predicted"/>
<gene>
    <name evidence="2" type="ORF">AVDCRST_MAG19-1840</name>
</gene>
<name>A0A6J4UW04_9BACT</name>
<keyword evidence="2" id="KW-0378">Hydrolase</keyword>
<sequence length="99" mass="11189">VPRPPRKPGDPARPVLRLSDQRRGLSRLARLLPRAATAPARGLGPERPHLRPGRRPCFCPRPPGRRDSPARHRPFRVGGPRSRDRRAHRPVLPRPGRPL</sequence>
<protein>
    <submittedName>
        <fullName evidence="2">Hydrolase, alpha/beta fold family</fullName>
    </submittedName>
</protein>
<dbReference type="GO" id="GO:0016787">
    <property type="term" value="F:hydrolase activity"/>
    <property type="evidence" value="ECO:0007669"/>
    <property type="project" value="UniProtKB-KW"/>
</dbReference>
<feature type="non-terminal residue" evidence="2">
    <location>
        <position position="1"/>
    </location>
</feature>
<evidence type="ECO:0000313" key="2">
    <source>
        <dbReference type="EMBL" id="CAA9561557.1"/>
    </source>
</evidence>
<evidence type="ECO:0000256" key="1">
    <source>
        <dbReference type="SAM" id="MobiDB-lite"/>
    </source>
</evidence>